<feature type="compositionally biased region" description="Basic and acidic residues" evidence="5">
    <location>
        <begin position="242"/>
        <end position="256"/>
    </location>
</feature>
<dbReference type="Proteomes" id="UP000244309">
    <property type="component" value="Unassembled WGS sequence"/>
</dbReference>
<dbReference type="PROSITE" id="PS50195">
    <property type="entry name" value="PX"/>
    <property type="match status" value="1"/>
</dbReference>
<dbReference type="SMART" id="SM00312">
    <property type="entry name" value="PX"/>
    <property type="match status" value="1"/>
</dbReference>
<comment type="subcellular location">
    <subcellularLocation>
        <location evidence="1">Vacuole</location>
    </subcellularLocation>
</comment>
<name>A0A2V1AYI7_9ASCO</name>
<dbReference type="GeneID" id="37007981"/>
<dbReference type="GO" id="GO:0006906">
    <property type="term" value="P:vesicle fusion"/>
    <property type="evidence" value="ECO:0007669"/>
    <property type="project" value="TreeGrafter"/>
</dbReference>
<dbReference type="SUPFAM" id="SSF64268">
    <property type="entry name" value="PX domain"/>
    <property type="match status" value="1"/>
</dbReference>
<dbReference type="GO" id="GO:0031201">
    <property type="term" value="C:SNARE complex"/>
    <property type="evidence" value="ECO:0007669"/>
    <property type="project" value="TreeGrafter"/>
</dbReference>
<evidence type="ECO:0000256" key="5">
    <source>
        <dbReference type="SAM" id="MobiDB-lite"/>
    </source>
</evidence>
<dbReference type="GO" id="GO:0035091">
    <property type="term" value="F:phosphatidylinositol binding"/>
    <property type="evidence" value="ECO:0007669"/>
    <property type="project" value="InterPro"/>
</dbReference>
<evidence type="ECO:0008006" key="10">
    <source>
        <dbReference type="Google" id="ProtNLM"/>
    </source>
</evidence>
<feature type="compositionally biased region" description="Basic and acidic residues" evidence="5">
    <location>
        <begin position="286"/>
        <end position="322"/>
    </location>
</feature>
<feature type="region of interest" description="Disordered" evidence="5">
    <location>
        <begin position="230"/>
        <end position="256"/>
    </location>
</feature>
<dbReference type="InterPro" id="IPR036871">
    <property type="entry name" value="PX_dom_sf"/>
</dbReference>
<dbReference type="PANTHER" id="PTHR19957">
    <property type="entry name" value="SYNTAXIN"/>
    <property type="match status" value="1"/>
</dbReference>
<dbReference type="RefSeq" id="XP_025343865.1">
    <property type="nucleotide sequence ID" value="XM_025486315.1"/>
</dbReference>
<keyword evidence="2" id="KW-0926">Vacuole</keyword>
<dbReference type="FunFam" id="1.20.5.110:FF:000058">
    <property type="entry name" value="VAM7p Vacuolar SNARE protein"/>
    <property type="match status" value="1"/>
</dbReference>
<dbReference type="PROSITE" id="PS50192">
    <property type="entry name" value="T_SNARE"/>
    <property type="match status" value="1"/>
</dbReference>
<evidence type="ECO:0000256" key="3">
    <source>
        <dbReference type="ARBA" id="ARBA00023054"/>
    </source>
</evidence>
<dbReference type="GO" id="GO:0000329">
    <property type="term" value="C:fungal-type vacuole membrane"/>
    <property type="evidence" value="ECO:0007669"/>
    <property type="project" value="UniProtKB-ARBA"/>
</dbReference>
<keyword evidence="3" id="KW-0175">Coiled coil</keyword>
<comment type="function">
    <text evidence="4">Essential for proper morphogenesis of the vacuole. May exist as structural reinforcement on the surface of the vacuolar membrane and be required for maintenance against rupture by osmotic pressure.</text>
</comment>
<evidence type="ECO:0000313" key="8">
    <source>
        <dbReference type="EMBL" id="PVH22925.1"/>
    </source>
</evidence>
<evidence type="ECO:0000259" key="7">
    <source>
        <dbReference type="PROSITE" id="PS50195"/>
    </source>
</evidence>
<dbReference type="GO" id="GO:0005484">
    <property type="term" value="F:SNAP receptor activity"/>
    <property type="evidence" value="ECO:0007669"/>
    <property type="project" value="TreeGrafter"/>
</dbReference>
<feature type="domain" description="T-SNARE coiled-coil homology" evidence="6">
    <location>
        <begin position="265"/>
        <end position="327"/>
    </location>
</feature>
<dbReference type="VEuPathDB" id="FungiDB:CXQ85_002650"/>
<dbReference type="GO" id="GO:0012505">
    <property type="term" value="C:endomembrane system"/>
    <property type="evidence" value="ECO:0007669"/>
    <property type="project" value="TreeGrafter"/>
</dbReference>
<proteinExistence type="predicted"/>
<dbReference type="InterPro" id="IPR001683">
    <property type="entry name" value="PX_dom"/>
</dbReference>
<dbReference type="GO" id="GO:0006886">
    <property type="term" value="P:intracellular protein transport"/>
    <property type="evidence" value="ECO:0007669"/>
    <property type="project" value="TreeGrafter"/>
</dbReference>
<dbReference type="GO" id="GO:0097576">
    <property type="term" value="P:vacuole fusion"/>
    <property type="evidence" value="ECO:0007669"/>
    <property type="project" value="UniProtKB-ARBA"/>
</dbReference>
<dbReference type="GO" id="GO:0000149">
    <property type="term" value="F:SNARE binding"/>
    <property type="evidence" value="ECO:0007669"/>
    <property type="project" value="TreeGrafter"/>
</dbReference>
<dbReference type="GO" id="GO:0007034">
    <property type="term" value="P:vacuolar transport"/>
    <property type="evidence" value="ECO:0007669"/>
    <property type="project" value="UniProtKB-ARBA"/>
</dbReference>
<dbReference type="Gene3D" id="1.20.5.110">
    <property type="match status" value="1"/>
</dbReference>
<sequence>MSLIGIGSTSETDGVTYYDIEITLPLRALSVSRRYSDFVTLVHQLCSDLGISSGEFPYQLPPKGSFFSSKAKLVTERKYRLSEFLNSVIRDRDLQNRTAVHTFLQLPSNFKFTPAMFEDDGASNDNKFLINEEAEEIDKTQWLAYLRQIRSTLGDIPRADDIKSRSVAREQVNKYIQPNIQKLASALSLYNQNGEIDSSEFGKRTSSLRELSNETERLVFKRDVATKKEDSPYKAFSKRSQHKEQPKETETTESLDNKELLQQQQQVHKDQDQEVEQLRKIIARQREIGETIGREVEEQNEMLDRFNDEVDASSDKMKDARARAKRIT</sequence>
<evidence type="ECO:0000256" key="4">
    <source>
        <dbReference type="ARBA" id="ARBA00054927"/>
    </source>
</evidence>
<dbReference type="Gene3D" id="3.30.1520.10">
    <property type="entry name" value="Phox-like domain"/>
    <property type="match status" value="1"/>
</dbReference>
<dbReference type="InterPro" id="IPR000727">
    <property type="entry name" value="T_SNARE_dom"/>
</dbReference>
<dbReference type="CDD" id="cd15858">
    <property type="entry name" value="SNARE_VAM7"/>
    <property type="match status" value="1"/>
</dbReference>
<evidence type="ECO:0000259" key="6">
    <source>
        <dbReference type="PROSITE" id="PS50192"/>
    </source>
</evidence>
<dbReference type="SMART" id="SM00397">
    <property type="entry name" value="t_SNARE"/>
    <property type="match status" value="1"/>
</dbReference>
<feature type="region of interest" description="Disordered" evidence="5">
    <location>
        <begin position="286"/>
        <end position="328"/>
    </location>
</feature>
<evidence type="ECO:0000256" key="1">
    <source>
        <dbReference type="ARBA" id="ARBA00004116"/>
    </source>
</evidence>
<dbReference type="GO" id="GO:0048278">
    <property type="term" value="P:vesicle docking"/>
    <property type="evidence" value="ECO:0007669"/>
    <property type="project" value="TreeGrafter"/>
</dbReference>
<evidence type="ECO:0000256" key="2">
    <source>
        <dbReference type="ARBA" id="ARBA00022554"/>
    </source>
</evidence>
<evidence type="ECO:0000313" key="9">
    <source>
        <dbReference type="Proteomes" id="UP000244309"/>
    </source>
</evidence>
<comment type="caution">
    <text evidence="8">The sequence shown here is derived from an EMBL/GenBank/DDBJ whole genome shotgun (WGS) entry which is preliminary data.</text>
</comment>
<dbReference type="STRING" id="45357.A0A2V1AYI7"/>
<reference evidence="8 9" key="1">
    <citation type="submission" date="2017-12" db="EMBL/GenBank/DDBJ databases">
        <title>Genome Sequence of a Multidrug-Resistant Candida haemulonii Isolate from a Patient with Chronic Leg Ulcers in Israel.</title>
        <authorList>
            <person name="Chow N.A."/>
            <person name="Gade L."/>
            <person name="Batra D."/>
            <person name="Rowe L.A."/>
            <person name="Ben-Ami R."/>
            <person name="Loparev V.N."/>
            <person name="Litvintseva A.P."/>
        </authorList>
    </citation>
    <scope>NUCLEOTIDE SEQUENCE [LARGE SCALE GENOMIC DNA]</scope>
    <source>
        <strain evidence="8 9">B11899</strain>
    </source>
</reference>
<protein>
    <recommendedName>
        <fullName evidence="10">PX domain-containing protein</fullName>
    </recommendedName>
</protein>
<dbReference type="InterPro" id="IPR045242">
    <property type="entry name" value="Syntaxin"/>
</dbReference>
<accession>A0A2V1AYI7</accession>
<feature type="domain" description="PX" evidence="7">
    <location>
        <begin position="1"/>
        <end position="111"/>
    </location>
</feature>
<organism evidence="8 9">
    <name type="scientific">Candidozyma haemuli</name>
    <dbReference type="NCBI Taxonomy" id="45357"/>
    <lineage>
        <taxon>Eukaryota</taxon>
        <taxon>Fungi</taxon>
        <taxon>Dikarya</taxon>
        <taxon>Ascomycota</taxon>
        <taxon>Saccharomycotina</taxon>
        <taxon>Pichiomycetes</taxon>
        <taxon>Metschnikowiaceae</taxon>
        <taxon>Candidozyma</taxon>
    </lineage>
</organism>
<dbReference type="PANTHER" id="PTHR19957:SF414">
    <property type="entry name" value="AER438CP"/>
    <property type="match status" value="1"/>
</dbReference>
<keyword evidence="9" id="KW-1185">Reference proteome</keyword>
<dbReference type="AlphaFoldDB" id="A0A2V1AYI7"/>
<dbReference type="SUPFAM" id="SSF58038">
    <property type="entry name" value="SNARE fusion complex"/>
    <property type="match status" value="1"/>
</dbReference>
<gene>
    <name evidence="8" type="ORF">CXQ85_002650</name>
</gene>
<dbReference type="Pfam" id="PF00787">
    <property type="entry name" value="PX"/>
    <property type="match status" value="1"/>
</dbReference>
<dbReference type="EMBL" id="PKFO01000010">
    <property type="protein sequence ID" value="PVH22925.1"/>
    <property type="molecule type" value="Genomic_DNA"/>
</dbReference>
<dbReference type="OrthoDB" id="428895at2759"/>